<proteinExistence type="predicted"/>
<evidence type="ECO:0000256" key="1">
    <source>
        <dbReference type="SAM" id="MobiDB-lite"/>
    </source>
</evidence>
<keyword evidence="2" id="KW-0812">Transmembrane</keyword>
<protein>
    <recommendedName>
        <fullName evidence="5">HPP family protein</fullName>
    </recommendedName>
</protein>
<evidence type="ECO:0000313" key="4">
    <source>
        <dbReference type="Proteomes" id="UP000614915"/>
    </source>
</evidence>
<feature type="transmembrane region" description="Helical" evidence="2">
    <location>
        <begin position="43"/>
        <end position="59"/>
    </location>
</feature>
<organism evidence="3 4">
    <name type="scientific">Micromonospora ureilytica</name>
    <dbReference type="NCBI Taxonomy" id="709868"/>
    <lineage>
        <taxon>Bacteria</taxon>
        <taxon>Bacillati</taxon>
        <taxon>Actinomycetota</taxon>
        <taxon>Actinomycetes</taxon>
        <taxon>Micromonosporales</taxon>
        <taxon>Micromonosporaceae</taxon>
        <taxon>Micromonospora</taxon>
    </lineage>
</organism>
<evidence type="ECO:0008006" key="5">
    <source>
        <dbReference type="Google" id="ProtNLM"/>
    </source>
</evidence>
<feature type="transmembrane region" description="Helical" evidence="2">
    <location>
        <begin position="94"/>
        <end position="123"/>
    </location>
</feature>
<accession>A0ABS0JET4</accession>
<dbReference type="RefSeq" id="WP_196926606.1">
    <property type="nucleotide sequence ID" value="NZ_JADOTX010000001.1"/>
</dbReference>
<comment type="caution">
    <text evidence="3">The sequence shown here is derived from an EMBL/GenBank/DDBJ whole genome shotgun (WGS) entry which is preliminary data.</text>
</comment>
<keyword evidence="2" id="KW-1133">Transmembrane helix</keyword>
<keyword evidence="2" id="KW-0472">Membrane</keyword>
<dbReference type="EMBL" id="JADOTX010000001">
    <property type="protein sequence ID" value="MBG6065577.1"/>
    <property type="molecule type" value="Genomic_DNA"/>
</dbReference>
<keyword evidence="4" id="KW-1185">Reference proteome</keyword>
<reference evidence="3 4" key="1">
    <citation type="submission" date="2020-11" db="EMBL/GenBank/DDBJ databases">
        <title>Sequencing the genomes of 1000 actinobacteria strains.</title>
        <authorList>
            <person name="Klenk H.-P."/>
        </authorList>
    </citation>
    <scope>NUCLEOTIDE SEQUENCE [LARGE SCALE GENOMIC DNA]</scope>
    <source>
        <strain evidence="3 4">DSM 101692</strain>
    </source>
</reference>
<dbReference type="Proteomes" id="UP000614915">
    <property type="component" value="Unassembled WGS sequence"/>
</dbReference>
<name>A0ABS0JET4_9ACTN</name>
<evidence type="ECO:0000256" key="2">
    <source>
        <dbReference type="SAM" id="Phobius"/>
    </source>
</evidence>
<evidence type="ECO:0000313" key="3">
    <source>
        <dbReference type="EMBL" id="MBG6065577.1"/>
    </source>
</evidence>
<gene>
    <name evidence="3" type="ORF">IW248_001864</name>
</gene>
<feature type="region of interest" description="Disordered" evidence="1">
    <location>
        <begin position="1"/>
        <end position="28"/>
    </location>
</feature>
<sequence length="145" mass="15135">MTALENHLATRGTSSGRHSRPPPTTLPAWLNNHLPPRQNATRLLLFAGMAGFLLSAVALPDAPTGGGALCLVGIAAVRRAYACPSPWPDSPPMAALATAAIGVTLPATVQLVTTIAILVLMLVTDARRSTRHGDDERASLEAERA</sequence>